<evidence type="ECO:0000313" key="1">
    <source>
        <dbReference type="EMBL" id="GBP05082.1"/>
    </source>
</evidence>
<gene>
    <name evidence="1" type="ORF">EVAR_3414_1</name>
</gene>
<dbReference type="Proteomes" id="UP000299102">
    <property type="component" value="Unassembled WGS sequence"/>
</dbReference>
<name>A0A4C1SSI1_EUMVA</name>
<accession>A0A4C1SSI1</accession>
<reference evidence="1 2" key="1">
    <citation type="journal article" date="2019" name="Commun. Biol.">
        <title>The bagworm genome reveals a unique fibroin gene that provides high tensile strength.</title>
        <authorList>
            <person name="Kono N."/>
            <person name="Nakamura H."/>
            <person name="Ohtoshi R."/>
            <person name="Tomita M."/>
            <person name="Numata K."/>
            <person name="Arakawa K."/>
        </authorList>
    </citation>
    <scope>NUCLEOTIDE SEQUENCE [LARGE SCALE GENOMIC DNA]</scope>
</reference>
<comment type="caution">
    <text evidence="1">The sequence shown here is derived from an EMBL/GenBank/DDBJ whole genome shotgun (WGS) entry which is preliminary data.</text>
</comment>
<organism evidence="1 2">
    <name type="scientific">Eumeta variegata</name>
    <name type="common">Bagworm moth</name>
    <name type="synonym">Eumeta japonica</name>
    <dbReference type="NCBI Taxonomy" id="151549"/>
    <lineage>
        <taxon>Eukaryota</taxon>
        <taxon>Metazoa</taxon>
        <taxon>Ecdysozoa</taxon>
        <taxon>Arthropoda</taxon>
        <taxon>Hexapoda</taxon>
        <taxon>Insecta</taxon>
        <taxon>Pterygota</taxon>
        <taxon>Neoptera</taxon>
        <taxon>Endopterygota</taxon>
        <taxon>Lepidoptera</taxon>
        <taxon>Glossata</taxon>
        <taxon>Ditrysia</taxon>
        <taxon>Tineoidea</taxon>
        <taxon>Psychidae</taxon>
        <taxon>Oiketicinae</taxon>
        <taxon>Eumeta</taxon>
    </lineage>
</organism>
<proteinExistence type="predicted"/>
<keyword evidence="2" id="KW-1185">Reference proteome</keyword>
<sequence>MASPDPAAVLRRCPRDVLDGARRADLPGGRRRGSTYTDPKLARPLKAALLFCQIIALLRRCCITFRSFVSTQNLPLLANRATYKLR</sequence>
<dbReference type="AlphaFoldDB" id="A0A4C1SSI1"/>
<evidence type="ECO:0000313" key="2">
    <source>
        <dbReference type="Proteomes" id="UP000299102"/>
    </source>
</evidence>
<dbReference type="EMBL" id="BGZK01000016">
    <property type="protein sequence ID" value="GBP05082.1"/>
    <property type="molecule type" value="Genomic_DNA"/>
</dbReference>
<protein>
    <submittedName>
        <fullName evidence="1">Uncharacterized protein</fullName>
    </submittedName>
</protein>